<accession>A0A840FD38</accession>
<evidence type="ECO:0000256" key="7">
    <source>
        <dbReference type="ARBA" id="ARBA00023136"/>
    </source>
</evidence>
<feature type="transmembrane region" description="Helical" evidence="8">
    <location>
        <begin position="12"/>
        <end position="39"/>
    </location>
</feature>
<feature type="transmembrane region" description="Helical" evidence="8">
    <location>
        <begin position="51"/>
        <end position="73"/>
    </location>
</feature>
<reference evidence="10 11" key="1">
    <citation type="submission" date="2020-08" db="EMBL/GenBank/DDBJ databases">
        <title>Genomic Encyclopedia of Type Strains, Phase IV (KMG-V): Genome sequencing to study the core and pangenomes of soil and plant-associated prokaryotes.</title>
        <authorList>
            <person name="Whitman W."/>
        </authorList>
    </citation>
    <scope>NUCLEOTIDE SEQUENCE [LARGE SCALE GENOMIC DNA]</scope>
    <source>
        <strain evidence="10 11">34/80</strain>
    </source>
</reference>
<feature type="transmembrane region" description="Helical" evidence="8">
    <location>
        <begin position="139"/>
        <end position="164"/>
    </location>
</feature>
<comment type="subcellular location">
    <subcellularLocation>
        <location evidence="1">Cell inner membrane</location>
        <topology evidence="1">Multi-pass membrane protein</topology>
    </subcellularLocation>
    <subcellularLocation>
        <location evidence="8">Cell membrane</location>
        <topology evidence="8">Multi-pass membrane protein</topology>
    </subcellularLocation>
</comment>
<proteinExistence type="inferred from homology"/>
<evidence type="ECO:0000256" key="1">
    <source>
        <dbReference type="ARBA" id="ARBA00004429"/>
    </source>
</evidence>
<evidence type="ECO:0000256" key="4">
    <source>
        <dbReference type="ARBA" id="ARBA00022475"/>
    </source>
</evidence>
<evidence type="ECO:0000313" key="11">
    <source>
        <dbReference type="Proteomes" id="UP000524450"/>
    </source>
</evidence>
<keyword evidence="5 8" id="KW-0812">Transmembrane</keyword>
<feature type="transmembrane region" description="Helical" evidence="8">
    <location>
        <begin position="85"/>
        <end position="105"/>
    </location>
</feature>
<evidence type="ECO:0000256" key="6">
    <source>
        <dbReference type="ARBA" id="ARBA00022989"/>
    </source>
</evidence>
<protein>
    <submittedName>
        <fullName evidence="10">Polar amino acid transport system permease protein</fullName>
    </submittedName>
</protein>
<evidence type="ECO:0000256" key="3">
    <source>
        <dbReference type="ARBA" id="ARBA00022448"/>
    </source>
</evidence>
<keyword evidence="6 8" id="KW-1133">Transmembrane helix</keyword>
<dbReference type="AlphaFoldDB" id="A0A840FD38"/>
<dbReference type="CDD" id="cd06261">
    <property type="entry name" value="TM_PBP2"/>
    <property type="match status" value="1"/>
</dbReference>
<dbReference type="GO" id="GO:0006865">
    <property type="term" value="P:amino acid transport"/>
    <property type="evidence" value="ECO:0007669"/>
    <property type="project" value="TreeGrafter"/>
</dbReference>
<evidence type="ECO:0000256" key="2">
    <source>
        <dbReference type="ARBA" id="ARBA00010072"/>
    </source>
</evidence>
<dbReference type="InterPro" id="IPR035906">
    <property type="entry name" value="MetI-like_sf"/>
</dbReference>
<dbReference type="PANTHER" id="PTHR30614">
    <property type="entry name" value="MEMBRANE COMPONENT OF AMINO ACID ABC TRANSPORTER"/>
    <property type="match status" value="1"/>
</dbReference>
<keyword evidence="4" id="KW-1003">Cell membrane</keyword>
<dbReference type="SUPFAM" id="SSF161098">
    <property type="entry name" value="MetI-like"/>
    <property type="match status" value="1"/>
</dbReference>
<evidence type="ECO:0000313" key="10">
    <source>
        <dbReference type="EMBL" id="MBB4219453.1"/>
    </source>
</evidence>
<dbReference type="NCBIfam" id="TIGR01726">
    <property type="entry name" value="HEQRo_perm_3TM"/>
    <property type="match status" value="1"/>
</dbReference>
<dbReference type="Gene3D" id="1.10.3720.10">
    <property type="entry name" value="MetI-like"/>
    <property type="match status" value="1"/>
</dbReference>
<evidence type="ECO:0000259" key="9">
    <source>
        <dbReference type="PROSITE" id="PS50928"/>
    </source>
</evidence>
<name>A0A840FD38_9BURK</name>
<evidence type="ECO:0000256" key="5">
    <source>
        <dbReference type="ARBA" id="ARBA00022692"/>
    </source>
</evidence>
<dbReference type="GO" id="GO:0022857">
    <property type="term" value="F:transmembrane transporter activity"/>
    <property type="evidence" value="ECO:0007669"/>
    <property type="project" value="InterPro"/>
</dbReference>
<sequence length="216" mass="23101">MIRDFTLTEFWLVAAGMGATLMLSAIAFMGGGLAGLLVALARTSPWKGLRIAAGAFIDFFQGTPMLLQLFLVFYGLPVLGWKVNVWVAAAVGLTLHAGAFLGEIWRGGIQAVPRGQTEAAAALGLGYGTRMRHVVLPQALRMSFAPTVGFLVQLIKGTSLAAIIGFVELSRSGQLVSSITYKPLLAFGLVGACYFAICFPLSRYSARLERRFASTH</sequence>
<dbReference type="EMBL" id="JACIFZ010000001">
    <property type="protein sequence ID" value="MBB4219453.1"/>
    <property type="molecule type" value="Genomic_DNA"/>
</dbReference>
<dbReference type="InterPro" id="IPR010065">
    <property type="entry name" value="AA_ABC_transptr_permease_3TM"/>
</dbReference>
<dbReference type="InterPro" id="IPR000515">
    <property type="entry name" value="MetI-like"/>
</dbReference>
<dbReference type="InterPro" id="IPR043429">
    <property type="entry name" value="ArtM/GltK/GlnP/TcyL/YhdX-like"/>
</dbReference>
<comment type="caution">
    <text evidence="10">The sequence shown here is derived from an EMBL/GenBank/DDBJ whole genome shotgun (WGS) entry which is preliminary data.</text>
</comment>
<gene>
    <name evidence="10" type="ORF">GGD71_000200</name>
</gene>
<evidence type="ECO:0000256" key="8">
    <source>
        <dbReference type="RuleBase" id="RU363032"/>
    </source>
</evidence>
<dbReference type="Proteomes" id="UP000524450">
    <property type="component" value="Unassembled WGS sequence"/>
</dbReference>
<dbReference type="GO" id="GO:0043190">
    <property type="term" value="C:ATP-binding cassette (ABC) transporter complex"/>
    <property type="evidence" value="ECO:0007669"/>
    <property type="project" value="InterPro"/>
</dbReference>
<comment type="similarity">
    <text evidence="2">Belongs to the binding-protein-dependent transport system permease family. HisMQ subfamily.</text>
</comment>
<dbReference type="PROSITE" id="PS50928">
    <property type="entry name" value="ABC_TM1"/>
    <property type="match status" value="1"/>
</dbReference>
<organism evidence="10 11">
    <name type="scientific">Variovorax guangxiensis</name>
    <dbReference type="NCBI Taxonomy" id="1775474"/>
    <lineage>
        <taxon>Bacteria</taxon>
        <taxon>Pseudomonadati</taxon>
        <taxon>Pseudomonadota</taxon>
        <taxon>Betaproteobacteria</taxon>
        <taxon>Burkholderiales</taxon>
        <taxon>Comamonadaceae</taxon>
        <taxon>Variovorax</taxon>
    </lineage>
</organism>
<keyword evidence="3 8" id="KW-0813">Transport</keyword>
<dbReference type="Pfam" id="PF00528">
    <property type="entry name" value="BPD_transp_1"/>
    <property type="match status" value="1"/>
</dbReference>
<feature type="transmembrane region" description="Helical" evidence="8">
    <location>
        <begin position="184"/>
        <end position="202"/>
    </location>
</feature>
<feature type="domain" description="ABC transmembrane type-1" evidence="9">
    <location>
        <begin position="17"/>
        <end position="202"/>
    </location>
</feature>
<dbReference type="PANTHER" id="PTHR30614:SF34">
    <property type="entry name" value="BLR6398 PROTEIN"/>
    <property type="match status" value="1"/>
</dbReference>
<keyword evidence="7 8" id="KW-0472">Membrane</keyword>